<dbReference type="InterPro" id="IPR051315">
    <property type="entry name" value="Bact_Chemotaxis_CheA"/>
</dbReference>
<evidence type="ECO:0000259" key="12">
    <source>
        <dbReference type="PROSITE" id="PS50851"/>
    </source>
</evidence>
<keyword evidence="7" id="KW-0902">Two-component regulatory system</keyword>
<dbReference type="CDD" id="cd00088">
    <property type="entry name" value="HPT"/>
    <property type="match status" value="2"/>
</dbReference>
<dbReference type="PROSITE" id="PS50894">
    <property type="entry name" value="HPT"/>
    <property type="match status" value="2"/>
</dbReference>
<gene>
    <name evidence="14" type="ORF">C7443_103181</name>
</gene>
<dbReference type="InterPro" id="IPR004358">
    <property type="entry name" value="Sig_transdc_His_kin-like_C"/>
</dbReference>
<dbReference type="InterPro" id="IPR036641">
    <property type="entry name" value="HPT_dom_sf"/>
</dbReference>
<dbReference type="Pfam" id="PF02895">
    <property type="entry name" value="H-kinase_dim"/>
    <property type="match status" value="1"/>
</dbReference>
<dbReference type="InterPro" id="IPR037006">
    <property type="entry name" value="CheA-like_homodim_sf"/>
</dbReference>
<proteinExistence type="predicted"/>
<dbReference type="SUPFAM" id="SSF50341">
    <property type="entry name" value="CheW-like"/>
    <property type="match status" value="2"/>
</dbReference>
<feature type="domain" description="HPt" evidence="13">
    <location>
        <begin position="154"/>
        <end position="258"/>
    </location>
</feature>
<comment type="function">
    <text evidence="8">Involved in the transmission of sensory signals from the chemoreceptors to the flagellar motors. CheA is autophosphorylated; it can transfer its phosphate group to either CheB or CheY.</text>
</comment>
<feature type="domain" description="HPt" evidence="13">
    <location>
        <begin position="1"/>
        <end position="104"/>
    </location>
</feature>
<dbReference type="CDD" id="cd00731">
    <property type="entry name" value="CheA_reg"/>
    <property type="match status" value="1"/>
</dbReference>
<evidence type="ECO:0000256" key="5">
    <source>
        <dbReference type="ARBA" id="ARBA00022679"/>
    </source>
</evidence>
<dbReference type="Gene3D" id="2.40.50.180">
    <property type="entry name" value="CheA-289, Domain 4"/>
    <property type="match status" value="1"/>
</dbReference>
<evidence type="ECO:0000256" key="3">
    <source>
        <dbReference type="ARBA" id="ARBA00021495"/>
    </source>
</evidence>
<evidence type="ECO:0000256" key="1">
    <source>
        <dbReference type="ARBA" id="ARBA00000085"/>
    </source>
</evidence>
<dbReference type="InterPro" id="IPR036890">
    <property type="entry name" value="HATPase_C_sf"/>
</dbReference>
<dbReference type="PROSITE" id="PS50851">
    <property type="entry name" value="CHEW"/>
    <property type="match status" value="2"/>
</dbReference>
<keyword evidence="5" id="KW-0808">Transferase</keyword>
<dbReference type="PROSITE" id="PS50109">
    <property type="entry name" value="HIS_KIN"/>
    <property type="match status" value="1"/>
</dbReference>
<dbReference type="SUPFAM" id="SSF47226">
    <property type="entry name" value="Histidine-containing phosphotransfer domain, HPT domain"/>
    <property type="match status" value="2"/>
</dbReference>
<accession>A0A317MWH9</accession>
<dbReference type="Gene3D" id="1.20.120.160">
    <property type="entry name" value="HPT domain"/>
    <property type="match status" value="2"/>
</dbReference>
<dbReference type="InterPro" id="IPR002545">
    <property type="entry name" value="CheW-lke_dom"/>
</dbReference>
<dbReference type="SMART" id="SM00260">
    <property type="entry name" value="CheW"/>
    <property type="match status" value="2"/>
</dbReference>
<dbReference type="InterPro" id="IPR036097">
    <property type="entry name" value="HisK_dim/P_sf"/>
</dbReference>
<keyword evidence="6 14" id="KW-0418">Kinase</keyword>
<keyword evidence="4 9" id="KW-0597">Phosphoprotein</keyword>
<evidence type="ECO:0000256" key="4">
    <source>
        <dbReference type="ARBA" id="ARBA00022553"/>
    </source>
</evidence>
<dbReference type="SUPFAM" id="SSF55874">
    <property type="entry name" value="ATPase domain of HSP90 chaperone/DNA topoisomerase II/histidine kinase"/>
    <property type="match status" value="1"/>
</dbReference>
<dbReference type="SMART" id="SM00073">
    <property type="entry name" value="HPT"/>
    <property type="match status" value="2"/>
</dbReference>
<dbReference type="PRINTS" id="PR00344">
    <property type="entry name" value="BCTRLSENSOR"/>
</dbReference>
<dbReference type="Gene3D" id="2.30.30.40">
    <property type="entry name" value="SH3 Domains"/>
    <property type="match status" value="1"/>
</dbReference>
<comment type="caution">
    <text evidence="14">The sequence shown here is derived from an EMBL/GenBank/DDBJ whole genome shotgun (WGS) entry which is preliminary data.</text>
</comment>
<evidence type="ECO:0000256" key="7">
    <source>
        <dbReference type="ARBA" id="ARBA00023012"/>
    </source>
</evidence>
<dbReference type="CDD" id="cd16916">
    <property type="entry name" value="HATPase_CheA-like"/>
    <property type="match status" value="1"/>
</dbReference>
<dbReference type="InterPro" id="IPR036061">
    <property type="entry name" value="CheW-like_dom_sf"/>
</dbReference>
<feature type="modified residue" description="Phosphohistidine" evidence="9">
    <location>
        <position position="47"/>
    </location>
</feature>
<dbReference type="Proteomes" id="UP000246569">
    <property type="component" value="Unassembled WGS sequence"/>
</dbReference>
<dbReference type="SMART" id="SM00387">
    <property type="entry name" value="HATPase_c"/>
    <property type="match status" value="1"/>
</dbReference>
<dbReference type="Gene3D" id="1.10.287.560">
    <property type="entry name" value="Histidine kinase CheA-like, homodimeric domain"/>
    <property type="match status" value="1"/>
</dbReference>
<dbReference type="Pfam" id="PF02518">
    <property type="entry name" value="HATPase_c"/>
    <property type="match status" value="1"/>
</dbReference>
<keyword evidence="15" id="KW-1185">Reference proteome</keyword>
<feature type="domain" description="CheW-like" evidence="12">
    <location>
        <begin position="612"/>
        <end position="744"/>
    </location>
</feature>
<dbReference type="EMBL" id="QGTJ01000003">
    <property type="protein sequence ID" value="PWV63256.1"/>
    <property type="molecule type" value="Genomic_DNA"/>
</dbReference>
<dbReference type="InterPro" id="IPR005467">
    <property type="entry name" value="His_kinase_dom"/>
</dbReference>
<evidence type="ECO:0000256" key="2">
    <source>
        <dbReference type="ARBA" id="ARBA00012438"/>
    </source>
</evidence>
<feature type="modified residue" description="Phosphohistidine" evidence="9">
    <location>
        <position position="201"/>
    </location>
</feature>
<evidence type="ECO:0000259" key="11">
    <source>
        <dbReference type="PROSITE" id="PS50109"/>
    </source>
</evidence>
<evidence type="ECO:0000256" key="9">
    <source>
        <dbReference type="PROSITE-ProRule" id="PRU00110"/>
    </source>
</evidence>
<comment type="catalytic activity">
    <reaction evidence="1">
        <text>ATP + protein L-histidine = ADP + protein N-phospho-L-histidine.</text>
        <dbReference type="EC" id="2.7.13.3"/>
    </reaction>
</comment>
<dbReference type="PANTHER" id="PTHR43395:SF1">
    <property type="entry name" value="CHEMOTAXIS PROTEIN CHEA"/>
    <property type="match status" value="1"/>
</dbReference>
<dbReference type="Gene3D" id="3.30.565.10">
    <property type="entry name" value="Histidine kinase-like ATPase, C-terminal domain"/>
    <property type="match status" value="1"/>
</dbReference>
<evidence type="ECO:0000256" key="6">
    <source>
        <dbReference type="ARBA" id="ARBA00022777"/>
    </source>
</evidence>
<feature type="domain" description="CheW-like" evidence="12">
    <location>
        <begin position="766"/>
        <end position="906"/>
    </location>
</feature>
<dbReference type="InterPro" id="IPR003594">
    <property type="entry name" value="HATPase_dom"/>
</dbReference>
<dbReference type="Pfam" id="PF01584">
    <property type="entry name" value="CheW"/>
    <property type="match status" value="2"/>
</dbReference>
<dbReference type="InterPro" id="IPR004105">
    <property type="entry name" value="CheA-like_dim"/>
</dbReference>
<dbReference type="FunFam" id="3.30.565.10:FF:000016">
    <property type="entry name" value="Chemotaxis protein CheA, putative"/>
    <property type="match status" value="1"/>
</dbReference>
<evidence type="ECO:0000313" key="14">
    <source>
        <dbReference type="EMBL" id="PWV63256.1"/>
    </source>
</evidence>
<reference evidence="14 15" key="1">
    <citation type="submission" date="2018-05" db="EMBL/GenBank/DDBJ databases">
        <title>Genomic Encyclopedia of Type Strains, Phase IV (KMG-IV): sequencing the most valuable type-strain genomes for metagenomic binning, comparative biology and taxonomic classification.</title>
        <authorList>
            <person name="Goeker M."/>
        </authorList>
    </citation>
    <scope>NUCLEOTIDE SEQUENCE [LARGE SCALE GENOMIC DNA]</scope>
    <source>
        <strain evidence="14 15">DSM 23606</strain>
    </source>
</reference>
<dbReference type="InterPro" id="IPR008207">
    <property type="entry name" value="Sig_transdc_His_kin_Hpt_dom"/>
</dbReference>
<protein>
    <recommendedName>
        <fullName evidence="3">Chemotaxis protein CheA</fullName>
        <ecNumber evidence="2">2.7.13.3</ecNumber>
    </recommendedName>
</protein>
<dbReference type="GO" id="GO:0000155">
    <property type="term" value="F:phosphorelay sensor kinase activity"/>
    <property type="evidence" value="ECO:0007669"/>
    <property type="project" value="InterPro"/>
</dbReference>
<dbReference type="GO" id="GO:0005737">
    <property type="term" value="C:cytoplasm"/>
    <property type="evidence" value="ECO:0007669"/>
    <property type="project" value="InterPro"/>
</dbReference>
<evidence type="ECO:0000313" key="15">
    <source>
        <dbReference type="Proteomes" id="UP000246569"/>
    </source>
</evidence>
<feature type="domain" description="Histidine kinase" evidence="11">
    <location>
        <begin position="350"/>
        <end position="610"/>
    </location>
</feature>
<dbReference type="AlphaFoldDB" id="A0A317MWH9"/>
<dbReference type="RefSeq" id="WP_246004577.1">
    <property type="nucleotide sequence ID" value="NZ_QGTJ01000003.1"/>
</dbReference>
<name>A0A317MWH9_9GAMM</name>
<dbReference type="Pfam" id="PF01627">
    <property type="entry name" value="Hpt"/>
    <property type="match status" value="2"/>
</dbReference>
<feature type="region of interest" description="Disordered" evidence="10">
    <location>
        <begin position="130"/>
        <end position="155"/>
    </location>
</feature>
<dbReference type="GO" id="GO:0006935">
    <property type="term" value="P:chemotaxis"/>
    <property type="evidence" value="ECO:0007669"/>
    <property type="project" value="InterPro"/>
</dbReference>
<dbReference type="SUPFAM" id="SSF47384">
    <property type="entry name" value="Homodimeric domain of signal transducing histidine kinase"/>
    <property type="match status" value="1"/>
</dbReference>
<sequence>MDDLDDIVREFLGESNENLDRLDNEFVSLESNPDDRDTLASVFRTIHTIKGTCGFLGYSRLEKVTHAGENLLSRLRDGEIRLNQERATALLQMVDAVRAMLAAIESTGHDGDEDYHELAERLQVLQRKDDAPVAAAKPAAPPPPPPPPPVPDEVTDSMDEIVVEFLAESQENLDRLDNELVTLETTPDDRDTLASIFRTIHTIKGTCGFLGFSRLEKLTHAGENLLSKLRDGHLRLTPERTTALLQMVDGVRSMLAAIESSGRDGEDDFAALIDRLKALQTDDAPAAAQSPVNAPIGELLVQQGAVEPDKVVEALERQDQGDPRHVGEILVQETGLQPTAVVEALKSQKEVAKETKAPAVAETSIRVDVGLLDHLMNLVGELVLTRNQVLQYAKGVEDSRFTTTSQRLNLITTELQEGVMKTRMQPINNIWNKIPRVVRDLAIGVRKQIRVEMVGKETELDKSLIEAMKDPLTHLVRNCVDHGIEAPEQRVAVGKPAEGVLTMRAYHEGGQVIVEIADDGAGIDPNKLKAKAQQKGLISAEQAESMSARELINLIFLPGFSTAEKVTNISGRGVGMDVVKTNIEKISGNIELRSELGKGTLFKINLPLTLAIVPALIVTSGGQRFAIPQGSLQELIRLDEEQGIEHIHGAPVYRLRGKLLPLCYLNRELGLESHGENTNIVVLQSDKRRFGLVVDDINDTQEIVVKPLSKLLKGLTVFAGATVMGDGRVVLILDILGLAQRARIVGEARDHGAGEAPTAELAHDEARNMLLVRSPGDGRLAIELNKVARLEEFPCEALEFAGMQEVVQYRNQILPLVRLSDVLAERRPIERLAAGAPTDLTVVQVVVYTVNGRSLGLVVDEILDIIEETLTLTGEASRAGVLGTTVLQGRVTEIFDVESFLEKMFAALFPARGQTRQLRVNG</sequence>
<evidence type="ECO:0000256" key="10">
    <source>
        <dbReference type="SAM" id="MobiDB-lite"/>
    </source>
</evidence>
<dbReference type="PANTHER" id="PTHR43395">
    <property type="entry name" value="SENSOR HISTIDINE KINASE CHEA"/>
    <property type="match status" value="1"/>
</dbReference>
<dbReference type="SMART" id="SM01231">
    <property type="entry name" value="H-kinase_dim"/>
    <property type="match status" value="1"/>
</dbReference>
<dbReference type="EC" id="2.7.13.3" evidence="2"/>
<feature type="compositionally biased region" description="Pro residues" evidence="10">
    <location>
        <begin position="139"/>
        <end position="151"/>
    </location>
</feature>
<evidence type="ECO:0000256" key="8">
    <source>
        <dbReference type="ARBA" id="ARBA00035100"/>
    </source>
</evidence>
<evidence type="ECO:0000259" key="13">
    <source>
        <dbReference type="PROSITE" id="PS50894"/>
    </source>
</evidence>
<organism evidence="14 15">
    <name type="scientific">Plasticicumulans acidivorans</name>
    <dbReference type="NCBI Taxonomy" id="886464"/>
    <lineage>
        <taxon>Bacteria</taxon>
        <taxon>Pseudomonadati</taxon>
        <taxon>Pseudomonadota</taxon>
        <taxon>Gammaproteobacteria</taxon>
        <taxon>Candidatus Competibacteraceae</taxon>
        <taxon>Plasticicumulans</taxon>
    </lineage>
</organism>